<dbReference type="Gene3D" id="3.30.420.40">
    <property type="match status" value="2"/>
</dbReference>
<dbReference type="NCBIfam" id="NF007139">
    <property type="entry name" value="PRK09585.1-3"/>
    <property type="match status" value="1"/>
</dbReference>
<dbReference type="PANTHER" id="PTHR30605">
    <property type="entry name" value="ANHYDRO-N-ACETYLMURAMIC ACID KINASE"/>
    <property type="match status" value="1"/>
</dbReference>
<dbReference type="GO" id="GO:0006040">
    <property type="term" value="P:amino sugar metabolic process"/>
    <property type="evidence" value="ECO:0007669"/>
    <property type="project" value="InterPro"/>
</dbReference>
<dbReference type="AlphaFoldDB" id="A0A916UP43"/>
<keyword evidence="1" id="KW-0119">Carbohydrate metabolism</keyword>
<dbReference type="EC" id="2.7.1.170" evidence="1"/>
<keyword evidence="1" id="KW-0808">Transferase</keyword>
<gene>
    <name evidence="1 2" type="primary">anmK</name>
    <name evidence="2" type="ORF">GCM10011396_28910</name>
</gene>
<dbReference type="GO" id="GO:0016773">
    <property type="term" value="F:phosphotransferase activity, alcohol group as acceptor"/>
    <property type="evidence" value="ECO:0007669"/>
    <property type="project" value="UniProtKB-UniRule"/>
</dbReference>
<comment type="caution">
    <text evidence="2">The sequence shown here is derived from an EMBL/GenBank/DDBJ whole genome shotgun (WGS) entry which is preliminary data.</text>
</comment>
<keyword evidence="1 2" id="KW-0418">Kinase</keyword>
<dbReference type="GO" id="GO:0005524">
    <property type="term" value="F:ATP binding"/>
    <property type="evidence" value="ECO:0007669"/>
    <property type="project" value="UniProtKB-UniRule"/>
</dbReference>
<keyword evidence="1" id="KW-0067">ATP-binding</keyword>
<keyword evidence="3" id="KW-1185">Reference proteome</keyword>
<evidence type="ECO:0000313" key="2">
    <source>
        <dbReference type="EMBL" id="GGC79849.1"/>
    </source>
</evidence>
<evidence type="ECO:0000313" key="3">
    <source>
        <dbReference type="Proteomes" id="UP000637423"/>
    </source>
</evidence>
<dbReference type="GO" id="GO:0097175">
    <property type="term" value="P:1,6-anhydro-N-acetyl-beta-muramic acid catabolic process"/>
    <property type="evidence" value="ECO:0007669"/>
    <property type="project" value="UniProtKB-UniRule"/>
</dbReference>
<accession>A0A916UP43</accession>
<dbReference type="GO" id="GO:0009254">
    <property type="term" value="P:peptidoglycan turnover"/>
    <property type="evidence" value="ECO:0007669"/>
    <property type="project" value="UniProtKB-UniRule"/>
</dbReference>
<name>A0A916UP43_9BURK</name>
<comment type="pathway">
    <text evidence="1">Amino-sugar metabolism; 1,6-anhydro-N-acetylmuramate degradation.</text>
</comment>
<comment type="function">
    <text evidence="1">Catalyzes the specific phosphorylation of 1,6-anhydro-N-acetylmuramic acid (anhMurNAc) with the simultaneous cleavage of the 1,6-anhydro ring, generating MurNAc-6-P. Is required for the utilization of anhMurNAc either imported from the medium or derived from its own cell wall murein, and thus plays a role in cell wall recycling.</text>
</comment>
<dbReference type="Proteomes" id="UP000637423">
    <property type="component" value="Unassembled WGS sequence"/>
</dbReference>
<dbReference type="InterPro" id="IPR043129">
    <property type="entry name" value="ATPase_NBD"/>
</dbReference>
<sequence length="386" mass="40547">MNNSSHVYIGLMSGTSLDGVDGVLVSLPDTDDSGNAGNAGASTRMQMLASAYLPFSPELRQQLMALQQPGENEIHLEALAANALAQRYAACIASLLEQSPATPVAQIRAAGVHGQTIRHRPELGYTRQTNNPSLLAELCGIDVVADIRSRDVAAGGQGAPLVPAFHRAVFGAAGACRVVVNIGGIGNISILRTDGTTTGFDTGPGNVLMDAWIAQQHGKAYDENGDWARQGQVHAALLAALCDEDYLRQAPPKSTGRDLFRPDWMAAKLQAFAAVAAVDVQATLCAFTALTIAADIAQHAADADSVYVCGGGAYNACLLDMLGQQLQQRGCHARVTTTDELGVSPNHVEALAFAWLAQRFTQRLPGNLPEVTGARGLRILGALYPA</sequence>
<comment type="similarity">
    <text evidence="1">Belongs to the anhydro-N-acetylmuramic acid kinase family.</text>
</comment>
<reference evidence="2" key="2">
    <citation type="submission" date="2020-09" db="EMBL/GenBank/DDBJ databases">
        <authorList>
            <person name="Sun Q."/>
            <person name="Zhou Y."/>
        </authorList>
    </citation>
    <scope>NUCLEOTIDE SEQUENCE</scope>
    <source>
        <strain evidence="2">CGMCC 1.10998</strain>
    </source>
</reference>
<reference evidence="2" key="1">
    <citation type="journal article" date="2014" name="Int. J. Syst. Evol. Microbiol.">
        <title>Complete genome sequence of Corynebacterium casei LMG S-19264T (=DSM 44701T), isolated from a smear-ripened cheese.</title>
        <authorList>
            <consortium name="US DOE Joint Genome Institute (JGI-PGF)"/>
            <person name="Walter F."/>
            <person name="Albersmeier A."/>
            <person name="Kalinowski J."/>
            <person name="Ruckert C."/>
        </authorList>
    </citation>
    <scope>NUCLEOTIDE SEQUENCE</scope>
    <source>
        <strain evidence="2">CGMCC 1.10998</strain>
    </source>
</reference>
<dbReference type="HAMAP" id="MF_01270">
    <property type="entry name" value="AnhMurNAc_kinase"/>
    <property type="match status" value="1"/>
</dbReference>
<proteinExistence type="inferred from homology"/>
<comment type="pathway">
    <text evidence="1">Cell wall biogenesis; peptidoglycan recycling.</text>
</comment>
<dbReference type="EMBL" id="BMED01000002">
    <property type="protein sequence ID" value="GGC79849.1"/>
    <property type="molecule type" value="Genomic_DNA"/>
</dbReference>
<dbReference type="RefSeq" id="WP_188566709.1">
    <property type="nucleotide sequence ID" value="NZ_BMED01000002.1"/>
</dbReference>
<organism evidence="2 3">
    <name type="scientific">Undibacterium terreum</name>
    <dbReference type="NCBI Taxonomy" id="1224302"/>
    <lineage>
        <taxon>Bacteria</taxon>
        <taxon>Pseudomonadati</taxon>
        <taxon>Pseudomonadota</taxon>
        <taxon>Betaproteobacteria</taxon>
        <taxon>Burkholderiales</taxon>
        <taxon>Oxalobacteraceae</taxon>
        <taxon>Undibacterium</taxon>
    </lineage>
</organism>
<protein>
    <recommendedName>
        <fullName evidence="1">Anhydro-N-acetylmuramic acid kinase</fullName>
        <ecNumber evidence="1">2.7.1.170</ecNumber>
    </recommendedName>
    <alternativeName>
        <fullName evidence="1">AnhMurNAc kinase</fullName>
    </alternativeName>
</protein>
<dbReference type="PANTHER" id="PTHR30605:SF0">
    <property type="entry name" value="ANHYDRO-N-ACETYLMURAMIC ACID KINASE"/>
    <property type="match status" value="1"/>
</dbReference>
<dbReference type="InterPro" id="IPR005338">
    <property type="entry name" value="Anhydro_N_Ac-Mur_kinase"/>
</dbReference>
<comment type="catalytic activity">
    <reaction evidence="1">
        <text>1,6-anhydro-N-acetyl-beta-muramate + ATP + H2O = N-acetyl-D-muramate 6-phosphate + ADP + H(+)</text>
        <dbReference type="Rhea" id="RHEA:24952"/>
        <dbReference type="ChEBI" id="CHEBI:15377"/>
        <dbReference type="ChEBI" id="CHEBI:15378"/>
        <dbReference type="ChEBI" id="CHEBI:30616"/>
        <dbReference type="ChEBI" id="CHEBI:58690"/>
        <dbReference type="ChEBI" id="CHEBI:58722"/>
        <dbReference type="ChEBI" id="CHEBI:456216"/>
        <dbReference type="EC" id="2.7.1.170"/>
    </reaction>
</comment>
<dbReference type="SUPFAM" id="SSF53067">
    <property type="entry name" value="Actin-like ATPase domain"/>
    <property type="match status" value="1"/>
</dbReference>
<dbReference type="Pfam" id="PF03702">
    <property type="entry name" value="AnmK"/>
    <property type="match status" value="1"/>
</dbReference>
<dbReference type="GO" id="GO:0016301">
    <property type="term" value="F:kinase activity"/>
    <property type="evidence" value="ECO:0007669"/>
    <property type="project" value="UniProtKB-KW"/>
</dbReference>
<feature type="binding site" evidence="1">
    <location>
        <begin position="14"/>
        <end position="21"/>
    </location>
    <ligand>
        <name>ATP</name>
        <dbReference type="ChEBI" id="CHEBI:30616"/>
    </ligand>
</feature>
<evidence type="ECO:0000256" key="1">
    <source>
        <dbReference type="HAMAP-Rule" id="MF_01270"/>
    </source>
</evidence>
<keyword evidence="1" id="KW-0547">Nucleotide-binding</keyword>